<evidence type="ECO:0000313" key="2">
    <source>
        <dbReference type="Proteomes" id="UP000184476"/>
    </source>
</evidence>
<protein>
    <recommendedName>
        <fullName evidence="3">Glycosyl hydrolase-like 10</fullName>
    </recommendedName>
</protein>
<dbReference type="AlphaFoldDB" id="A0A1M4TY22"/>
<evidence type="ECO:0000313" key="1">
    <source>
        <dbReference type="EMBL" id="SHE49328.1"/>
    </source>
</evidence>
<dbReference type="STRING" id="112248.SAMN05444392_101703"/>
<organism evidence="1 2">
    <name type="scientific">Seinonella peptonophila</name>
    <dbReference type="NCBI Taxonomy" id="112248"/>
    <lineage>
        <taxon>Bacteria</taxon>
        <taxon>Bacillati</taxon>
        <taxon>Bacillota</taxon>
        <taxon>Bacilli</taxon>
        <taxon>Bacillales</taxon>
        <taxon>Thermoactinomycetaceae</taxon>
        <taxon>Seinonella</taxon>
    </lineage>
</organism>
<accession>A0A1M4TY22</accession>
<sequence>MAGIHLHPHDILDEGIENIYRHLAKMGHIKTLFPQVNTIFERNPNPIGHLPHNPVHPVVMGNGKLYAPIDPQSVSPRLYQVGDQVIQDHDPLQMLLDFNQAQYQVIPWVNIFNGQFAGEIQENAIYDFRGNIVKEWLCPNSPDVLPMWTKTLRLLAEKYGFHTFMIDRIRYPDWSGKHINPQELFTCFCSHCQSKMKHQGIEPKQVILEMEQIASMLKKNDFQIAVDTYLQSTFIQNWLRFRQNSITQFVQSLQHQTPELTYWIDLWPPAYSWILGQDYQELTKISKTLKHFPYHKLGGGADVQGFIEYFAKDEPTQEAAYHAFGQLFNLPFKQTYQEFKRFGFPIQFVQAENLKARILSQPGTFIYSGIQMWNISNEHLSEAIQAGRSSEADDLIYYCYGWAELRHFKVIESLTDS</sequence>
<dbReference type="OrthoDB" id="981224at2"/>
<dbReference type="RefSeq" id="WP_073152014.1">
    <property type="nucleotide sequence ID" value="NZ_FQVL01000001.1"/>
</dbReference>
<evidence type="ECO:0008006" key="3">
    <source>
        <dbReference type="Google" id="ProtNLM"/>
    </source>
</evidence>
<dbReference type="Proteomes" id="UP000184476">
    <property type="component" value="Unassembled WGS sequence"/>
</dbReference>
<proteinExistence type="predicted"/>
<dbReference type="Gene3D" id="3.20.20.80">
    <property type="entry name" value="Glycosidases"/>
    <property type="match status" value="1"/>
</dbReference>
<gene>
    <name evidence="1" type="ORF">SAMN05444392_101703</name>
</gene>
<name>A0A1M4TY22_9BACL</name>
<reference evidence="1 2" key="1">
    <citation type="submission" date="2016-11" db="EMBL/GenBank/DDBJ databases">
        <authorList>
            <person name="Jaros S."/>
            <person name="Januszkiewicz K."/>
            <person name="Wedrychowicz H."/>
        </authorList>
    </citation>
    <scope>NUCLEOTIDE SEQUENCE [LARGE SCALE GENOMIC DNA]</scope>
    <source>
        <strain evidence="1 2">DSM 44666</strain>
    </source>
</reference>
<keyword evidence="2" id="KW-1185">Reference proteome</keyword>
<dbReference type="EMBL" id="FQVL01000001">
    <property type="protein sequence ID" value="SHE49328.1"/>
    <property type="molecule type" value="Genomic_DNA"/>
</dbReference>